<dbReference type="AlphaFoldDB" id="L0HF33"/>
<dbReference type="GO" id="GO:0008270">
    <property type="term" value="F:zinc ion binding"/>
    <property type="evidence" value="ECO:0007669"/>
    <property type="project" value="UniProtKB-KW"/>
</dbReference>
<dbReference type="Gene3D" id="3.30.1330.130">
    <property type="match status" value="1"/>
</dbReference>
<keyword evidence="3" id="KW-1185">Reference proteome</keyword>
<reference evidence="2 3" key="2">
    <citation type="journal article" date="2014" name="Genome Announc.">
        <title>Complete Genome Sequence of Methanoregula formicica SMSPT, a Mesophilic Hydrogenotrophic Methanogen Isolated from a Methanogenic Upflow Anaerobic Sludge Blanket Reactor.</title>
        <authorList>
            <person name="Yamamoto K."/>
            <person name="Tamaki H."/>
            <person name="Cadillo-Quiroz H."/>
            <person name="Imachi H."/>
            <person name="Kyrpides N."/>
            <person name="Woyke T."/>
            <person name="Goodwin L."/>
            <person name="Zinder S.H."/>
            <person name="Kamagata Y."/>
            <person name="Liu W.T."/>
        </authorList>
    </citation>
    <scope>NUCLEOTIDE SEQUENCE [LARGE SCALE GENOMIC DNA]</scope>
    <source>
        <strain evidence="3">DSM 22288 / NBRC 105244 / SMSP</strain>
    </source>
</reference>
<evidence type="ECO:0000259" key="1">
    <source>
        <dbReference type="Pfam" id="PF02663"/>
    </source>
</evidence>
<gene>
    <name evidence="2" type="ordered locus">Metfor_0619</name>
</gene>
<accession>L0HF33</accession>
<dbReference type="KEGG" id="mfo:Metfor_0619"/>
<dbReference type="PANTHER" id="PTHR39418">
    <property type="entry name" value="DEHYDROGENASE-RELATED"/>
    <property type="match status" value="1"/>
</dbReference>
<dbReference type="SUPFAM" id="SSF143555">
    <property type="entry name" value="FwdE-like"/>
    <property type="match status" value="1"/>
</dbReference>
<dbReference type="InterPro" id="IPR003814">
    <property type="entry name" value="FmdEsu_dom"/>
</dbReference>
<dbReference type="InterPro" id="IPR053194">
    <property type="entry name" value="tRNA_methyltr_O"/>
</dbReference>
<dbReference type="Proteomes" id="UP000010824">
    <property type="component" value="Chromosome"/>
</dbReference>
<protein>
    <submittedName>
        <fullName evidence="2">Formylmethanofuran dehydrogenase subunit E</fullName>
    </submittedName>
</protein>
<dbReference type="InParanoid" id="L0HF33"/>
<dbReference type="eggNOG" id="arCOG00762">
    <property type="taxonomic scope" value="Archaea"/>
</dbReference>
<dbReference type="EMBL" id="CP003167">
    <property type="protein sequence ID" value="AGB01679.1"/>
    <property type="molecule type" value="Genomic_DNA"/>
</dbReference>
<dbReference type="OrthoDB" id="31120at2157"/>
<dbReference type="RefSeq" id="WP_015284643.1">
    <property type="nucleotide sequence ID" value="NC_019943.1"/>
</dbReference>
<reference evidence="3" key="1">
    <citation type="submission" date="2011-12" db="EMBL/GenBank/DDBJ databases">
        <title>Complete sequence of Methanoregula formicicum SMSP.</title>
        <authorList>
            <person name="Lucas S."/>
            <person name="Han J."/>
            <person name="Lapidus A."/>
            <person name="Cheng J.-F."/>
            <person name="Goodwin L."/>
            <person name="Pitluck S."/>
            <person name="Peters L."/>
            <person name="Ovchinnikova G."/>
            <person name="Teshima H."/>
            <person name="Detter J.C."/>
            <person name="Han C."/>
            <person name="Tapia R."/>
            <person name="Land M."/>
            <person name="Hauser L."/>
            <person name="Kyrpides N."/>
            <person name="Ivanova N."/>
            <person name="Pagani I."/>
            <person name="Imachi H."/>
            <person name="Tamaki H."/>
            <person name="Sekiguchi Y."/>
            <person name="Kamagata Y."/>
            <person name="Cadillo-Quiroz H."/>
            <person name="Zinder S."/>
            <person name="Liu W.-T."/>
            <person name="Woyke T."/>
        </authorList>
    </citation>
    <scope>NUCLEOTIDE SEQUENCE [LARGE SCALE GENOMIC DNA]</scope>
    <source>
        <strain evidence="3">DSM 22288 / NBRC 105244 / SMSP</strain>
    </source>
</reference>
<evidence type="ECO:0000313" key="3">
    <source>
        <dbReference type="Proteomes" id="UP000010824"/>
    </source>
</evidence>
<dbReference type="HOGENOM" id="CLU_087508_0_0_2"/>
<proteinExistence type="predicted"/>
<dbReference type="GeneID" id="14309292"/>
<dbReference type="PANTHER" id="PTHR39418:SF1">
    <property type="entry name" value="DEHYDROGENASE"/>
    <property type="match status" value="1"/>
</dbReference>
<name>L0HF33_METFS</name>
<feature type="domain" description="Formylmethanofuran dehydrogenase subunit E" evidence="1">
    <location>
        <begin position="14"/>
        <end position="126"/>
    </location>
</feature>
<evidence type="ECO:0000313" key="2">
    <source>
        <dbReference type="EMBL" id="AGB01679.1"/>
    </source>
</evidence>
<organism evidence="2 3">
    <name type="scientific">Methanoregula formicica (strain DSM 22288 / NBRC 105244 / SMSP)</name>
    <dbReference type="NCBI Taxonomy" id="593750"/>
    <lineage>
        <taxon>Archaea</taxon>
        <taxon>Methanobacteriati</taxon>
        <taxon>Methanobacteriota</taxon>
        <taxon>Stenosarchaea group</taxon>
        <taxon>Methanomicrobia</taxon>
        <taxon>Methanomicrobiales</taxon>
        <taxon>Methanoregulaceae</taxon>
        <taxon>Methanoregula</taxon>
    </lineage>
</organism>
<sequence>MSDYDSLFAKAREFHGHVCAGIVLGTRLTIAGLRELGLNPLEHHRDLIVYMEIDRCGADAVQAITGCSLGHRSLKFRDYGRFAATFVDLKSGRAVRVAVDEKNRAKHDQMDPKEMLQALATAPDEEILKIQRVSVEIPENDIPGMPKHKTLCTQCGERIMDGREIMRDGKAICKACADGAYYLVL</sequence>
<dbReference type="STRING" id="593750.Metfor_0619"/>
<dbReference type="Pfam" id="PF02663">
    <property type="entry name" value="FmdE"/>
    <property type="match status" value="1"/>
</dbReference>